<feature type="domain" description="TonB-dependent receptor plug" evidence="15">
    <location>
        <begin position="47"/>
        <end position="157"/>
    </location>
</feature>
<evidence type="ECO:0000256" key="3">
    <source>
        <dbReference type="ARBA" id="ARBA00022448"/>
    </source>
</evidence>
<dbReference type="InterPro" id="IPR039426">
    <property type="entry name" value="TonB-dep_rcpt-like"/>
</dbReference>
<dbReference type="Proteomes" id="UP000559987">
    <property type="component" value="Unassembled WGS sequence"/>
</dbReference>
<comment type="caution">
    <text evidence="16">The sequence shown here is derived from an EMBL/GenBank/DDBJ whole genome shotgun (WGS) entry which is preliminary data.</text>
</comment>
<accession>A0A839UHW2</accession>
<evidence type="ECO:0000256" key="1">
    <source>
        <dbReference type="ARBA" id="ARBA00004571"/>
    </source>
</evidence>
<keyword evidence="8 11" id="KW-0472">Membrane</keyword>
<evidence type="ECO:0000313" key="16">
    <source>
        <dbReference type="EMBL" id="MBB3167073.1"/>
    </source>
</evidence>
<dbReference type="Pfam" id="PF00593">
    <property type="entry name" value="TonB_dep_Rec_b-barrel"/>
    <property type="match status" value="1"/>
</dbReference>
<feature type="chain" id="PRO_5032724988" evidence="13">
    <location>
        <begin position="30"/>
        <end position="697"/>
    </location>
</feature>
<name>A0A839UHW2_9GAMM</name>
<comment type="similarity">
    <text evidence="2">Belongs to the TonB-dependent receptor family. Hemoglobin/haptoglobin binding protein subfamily.</text>
</comment>
<keyword evidence="17" id="KW-1185">Reference proteome</keyword>
<evidence type="ECO:0000256" key="13">
    <source>
        <dbReference type="SAM" id="SignalP"/>
    </source>
</evidence>
<sequence length="697" mass="76788">MKFFYRKSGPCALLLSMIATLLNVHTATATELETVTVTATRSAQALSTLATSVAVIDEDELKRVSATHPSEALARVPGVWIARGNGQEHLTAIRSPVLTGAGSCGAFAITEEGVPVRATGFCNVNQLFDLNTEQAQQVDVLRGPSTVMFGSDAQHGVINVISQSPGDQRASMLGFETGANDYARIKVSHGSADEQQGFRLNLNAAHDGGFKDDAGFDQQKLTARYDYHTDDASTHTLLSINNLNQETAGYVVGTDAYRDPNRLRENPNPEAFRDAQSMRVQTRIAIGSGSGTRWLITPYARYNHMTFMMHFLPGTPVEENGHRSFGVQSALFSPINSDLHLTAGLDAESTDAWLSQTQAGGFSAFPAGKHYDYRVQGLMAAPFALLDAQLTEHTAATVGLRYETLHYDYHNKMISGDTAEDGSPCINGFTGAVGCRYSRPDDRSDRFGNLSSHVALLHHISANHTVFARYAQGKRAPQATEMYRLQNGQMNAHLDSESIHSNELGLRGQWAGLRYSVTAFHMRKDQVIFQSADRLNINGGKTEHQGFEYALNWQLNDHWQIALTGTLADHHYRTNVSAPGSDANIATQGNRVVSAPYSLQTLRLNWTPTTATHAELELLDMGRYYTNLENTHAYRGHRLAHLRVQHQLTRSLTLGARITNLTNTRYAERADYSAFSGDRYFIGEPRAAWISLTVYIE</sequence>
<keyword evidence="6 13" id="KW-0732">Signal</keyword>
<evidence type="ECO:0000313" key="17">
    <source>
        <dbReference type="Proteomes" id="UP000559987"/>
    </source>
</evidence>
<gene>
    <name evidence="16" type="ORF">FHS30_000249</name>
</gene>
<evidence type="ECO:0000256" key="7">
    <source>
        <dbReference type="ARBA" id="ARBA00023077"/>
    </source>
</evidence>
<evidence type="ECO:0000256" key="6">
    <source>
        <dbReference type="ARBA" id="ARBA00022729"/>
    </source>
</evidence>
<evidence type="ECO:0000256" key="4">
    <source>
        <dbReference type="ARBA" id="ARBA00022452"/>
    </source>
</evidence>
<feature type="domain" description="TonB-dependent receptor-like beta-barrel" evidence="14">
    <location>
        <begin position="215"/>
        <end position="661"/>
    </location>
</feature>
<dbReference type="InterPro" id="IPR036942">
    <property type="entry name" value="Beta-barrel_TonB_sf"/>
</dbReference>
<dbReference type="PANTHER" id="PTHR30069">
    <property type="entry name" value="TONB-DEPENDENT OUTER MEMBRANE RECEPTOR"/>
    <property type="match status" value="1"/>
</dbReference>
<dbReference type="PROSITE" id="PS52016">
    <property type="entry name" value="TONB_DEPENDENT_REC_3"/>
    <property type="match status" value="1"/>
</dbReference>
<protein>
    <submittedName>
        <fullName evidence="16">Outer membrane receptor protein involved in Fe transport</fullName>
    </submittedName>
</protein>
<evidence type="ECO:0000256" key="10">
    <source>
        <dbReference type="ARBA" id="ARBA00023237"/>
    </source>
</evidence>
<dbReference type="GO" id="GO:0015344">
    <property type="term" value="F:siderophore uptake transmembrane transporter activity"/>
    <property type="evidence" value="ECO:0007669"/>
    <property type="project" value="TreeGrafter"/>
</dbReference>
<proteinExistence type="inferred from homology"/>
<keyword evidence="3 11" id="KW-0813">Transport</keyword>
<dbReference type="InterPro" id="IPR037066">
    <property type="entry name" value="Plug_dom_sf"/>
</dbReference>
<keyword evidence="5 11" id="KW-0812">Transmembrane</keyword>
<evidence type="ECO:0000256" key="12">
    <source>
        <dbReference type="RuleBase" id="RU003357"/>
    </source>
</evidence>
<dbReference type="Gene3D" id="2.170.130.10">
    <property type="entry name" value="TonB-dependent receptor, plug domain"/>
    <property type="match status" value="1"/>
</dbReference>
<evidence type="ECO:0000256" key="9">
    <source>
        <dbReference type="ARBA" id="ARBA00023170"/>
    </source>
</evidence>
<dbReference type="EMBL" id="JACHXZ010000001">
    <property type="protein sequence ID" value="MBB3167073.1"/>
    <property type="molecule type" value="Genomic_DNA"/>
</dbReference>
<feature type="signal peptide" evidence="13">
    <location>
        <begin position="1"/>
        <end position="29"/>
    </location>
</feature>
<dbReference type="Pfam" id="PF07715">
    <property type="entry name" value="Plug"/>
    <property type="match status" value="1"/>
</dbReference>
<dbReference type="InterPro" id="IPR012910">
    <property type="entry name" value="Plug_dom"/>
</dbReference>
<dbReference type="PANTHER" id="PTHR30069:SF29">
    <property type="entry name" value="HEMOGLOBIN AND HEMOGLOBIN-HAPTOGLOBIN-BINDING PROTEIN 1-RELATED"/>
    <property type="match status" value="1"/>
</dbReference>
<dbReference type="GO" id="GO:0044718">
    <property type="term" value="P:siderophore transmembrane transport"/>
    <property type="evidence" value="ECO:0007669"/>
    <property type="project" value="TreeGrafter"/>
</dbReference>
<organism evidence="16 17">
    <name type="scientific">Simiduia aestuariiviva</name>
    <dbReference type="NCBI Taxonomy" id="1510459"/>
    <lineage>
        <taxon>Bacteria</taxon>
        <taxon>Pseudomonadati</taxon>
        <taxon>Pseudomonadota</taxon>
        <taxon>Gammaproteobacteria</taxon>
        <taxon>Cellvibrionales</taxon>
        <taxon>Cellvibrionaceae</taxon>
        <taxon>Simiduia</taxon>
    </lineage>
</organism>
<keyword evidence="10 11" id="KW-0998">Cell outer membrane</keyword>
<evidence type="ECO:0000259" key="15">
    <source>
        <dbReference type="Pfam" id="PF07715"/>
    </source>
</evidence>
<keyword evidence="4 11" id="KW-1134">Transmembrane beta strand</keyword>
<dbReference type="RefSeq" id="WP_246341106.1">
    <property type="nucleotide sequence ID" value="NZ_JACHXZ010000001.1"/>
</dbReference>
<evidence type="ECO:0000256" key="8">
    <source>
        <dbReference type="ARBA" id="ARBA00023136"/>
    </source>
</evidence>
<keyword evidence="7 12" id="KW-0798">TonB box</keyword>
<dbReference type="AlphaFoldDB" id="A0A839UHW2"/>
<evidence type="ECO:0000256" key="11">
    <source>
        <dbReference type="PROSITE-ProRule" id="PRU01360"/>
    </source>
</evidence>
<evidence type="ECO:0000259" key="14">
    <source>
        <dbReference type="Pfam" id="PF00593"/>
    </source>
</evidence>
<evidence type="ECO:0000256" key="5">
    <source>
        <dbReference type="ARBA" id="ARBA00022692"/>
    </source>
</evidence>
<evidence type="ECO:0000256" key="2">
    <source>
        <dbReference type="ARBA" id="ARBA00008143"/>
    </source>
</evidence>
<dbReference type="InterPro" id="IPR000531">
    <property type="entry name" value="Beta-barrel_TonB"/>
</dbReference>
<dbReference type="Gene3D" id="2.40.170.20">
    <property type="entry name" value="TonB-dependent receptor, beta-barrel domain"/>
    <property type="match status" value="1"/>
</dbReference>
<dbReference type="SUPFAM" id="SSF56935">
    <property type="entry name" value="Porins"/>
    <property type="match status" value="1"/>
</dbReference>
<keyword evidence="9 16" id="KW-0675">Receptor</keyword>
<reference evidence="16 17" key="1">
    <citation type="submission" date="2020-08" db="EMBL/GenBank/DDBJ databases">
        <title>Genomic Encyclopedia of Type Strains, Phase III (KMG-III): the genomes of soil and plant-associated and newly described type strains.</title>
        <authorList>
            <person name="Whitman W."/>
        </authorList>
    </citation>
    <scope>NUCLEOTIDE SEQUENCE [LARGE SCALE GENOMIC DNA]</scope>
    <source>
        <strain evidence="16 17">CECT 8571</strain>
    </source>
</reference>
<comment type="subcellular location">
    <subcellularLocation>
        <location evidence="1 11">Cell outer membrane</location>
        <topology evidence="1 11">Multi-pass membrane protein</topology>
    </subcellularLocation>
</comment>
<dbReference type="GO" id="GO:0009279">
    <property type="term" value="C:cell outer membrane"/>
    <property type="evidence" value="ECO:0007669"/>
    <property type="project" value="UniProtKB-SubCell"/>
</dbReference>